<evidence type="ECO:0000313" key="2">
    <source>
        <dbReference type="Proteomes" id="UP000095281"/>
    </source>
</evidence>
<proteinExistence type="predicted"/>
<reference evidence="3" key="1">
    <citation type="submission" date="2016-11" db="UniProtKB">
        <authorList>
            <consortium name="WormBaseParasite"/>
        </authorList>
    </citation>
    <scope>IDENTIFICATION</scope>
</reference>
<dbReference type="WBParaSite" id="MhA1_Contig747.frz3.gene2">
    <property type="protein sequence ID" value="MhA1_Contig747.frz3.gene2"/>
    <property type="gene ID" value="MhA1_Contig747.frz3.gene2"/>
</dbReference>
<accession>A0A1I8BWN3</accession>
<name>A0A1I8BWN3_MELHA</name>
<sequence length="202" mass="22628">MYDPLLHIQQLAETMNRETEKTNGAINDIRNEMERMKNEMASKKEVEEAKENLTAYFKNEMKKMDENNKAALDAVENKTKAYTDGKYNEVVLKINTAVQDAKQSLTTYVNSKSASINKRVDCLREVLLQKYQTKMDKMKDNVFNIAKEATSVGVGVGCSAVGNFFLPGSGAILSPLCTMTTNFLFDSVRTLAEEEDLNPGLC</sequence>
<keyword evidence="2" id="KW-1185">Reference proteome</keyword>
<feature type="coiled-coil region" evidence="1">
    <location>
        <begin position="19"/>
        <end position="53"/>
    </location>
</feature>
<evidence type="ECO:0000256" key="1">
    <source>
        <dbReference type="SAM" id="Coils"/>
    </source>
</evidence>
<keyword evidence="1" id="KW-0175">Coiled coil</keyword>
<organism evidence="2 3">
    <name type="scientific">Meloidogyne hapla</name>
    <name type="common">Root-knot nematode worm</name>
    <dbReference type="NCBI Taxonomy" id="6305"/>
    <lineage>
        <taxon>Eukaryota</taxon>
        <taxon>Metazoa</taxon>
        <taxon>Ecdysozoa</taxon>
        <taxon>Nematoda</taxon>
        <taxon>Chromadorea</taxon>
        <taxon>Rhabditida</taxon>
        <taxon>Tylenchina</taxon>
        <taxon>Tylenchomorpha</taxon>
        <taxon>Tylenchoidea</taxon>
        <taxon>Meloidogynidae</taxon>
        <taxon>Meloidogyninae</taxon>
        <taxon>Meloidogyne</taxon>
    </lineage>
</organism>
<dbReference type="AlphaFoldDB" id="A0A1I8BWN3"/>
<evidence type="ECO:0000313" key="3">
    <source>
        <dbReference type="WBParaSite" id="MhA1_Contig747.frz3.gene2"/>
    </source>
</evidence>
<dbReference type="Proteomes" id="UP000095281">
    <property type="component" value="Unplaced"/>
</dbReference>
<protein>
    <submittedName>
        <fullName evidence="3">Apolipoprotein L3-like</fullName>
    </submittedName>
</protein>